<dbReference type="AlphaFoldDB" id="A0A937XEL8"/>
<sequence length="110" mass="11741">MSNSGREVNLDSVRVREECVAGWAQGQWREIRIPDSMLTDTTVGAHASSVIYAQTSVVSNTGSTDVTMTNLATVYSNGGSSSDSVTYTVGRAAADLARGGPELTWLVERR</sequence>
<proteinExistence type="predicted"/>
<organism evidence="1 2">
    <name type="scientific">candidate division WOR-3 bacterium</name>
    <dbReference type="NCBI Taxonomy" id="2052148"/>
    <lineage>
        <taxon>Bacteria</taxon>
        <taxon>Bacteria division WOR-3</taxon>
    </lineage>
</organism>
<evidence type="ECO:0000313" key="2">
    <source>
        <dbReference type="Proteomes" id="UP000779900"/>
    </source>
</evidence>
<dbReference type="Proteomes" id="UP000779900">
    <property type="component" value="Unassembled WGS sequence"/>
</dbReference>
<name>A0A937XEL8_UNCW3</name>
<gene>
    <name evidence="1" type="ORF">FJY68_10730</name>
</gene>
<evidence type="ECO:0000313" key="1">
    <source>
        <dbReference type="EMBL" id="MBM3332300.1"/>
    </source>
</evidence>
<reference evidence="1" key="1">
    <citation type="submission" date="2019-03" db="EMBL/GenBank/DDBJ databases">
        <title>Lake Tanganyika Metagenome-Assembled Genomes (MAGs).</title>
        <authorList>
            <person name="Tran P."/>
        </authorList>
    </citation>
    <scope>NUCLEOTIDE SEQUENCE</scope>
    <source>
        <strain evidence="1">K_DeepCast_150m_m2_040</strain>
    </source>
</reference>
<dbReference type="EMBL" id="VGIR01000074">
    <property type="protein sequence ID" value="MBM3332300.1"/>
    <property type="molecule type" value="Genomic_DNA"/>
</dbReference>
<comment type="caution">
    <text evidence="1">The sequence shown here is derived from an EMBL/GenBank/DDBJ whole genome shotgun (WGS) entry which is preliminary data.</text>
</comment>
<accession>A0A937XEL8</accession>
<protein>
    <submittedName>
        <fullName evidence="1">Uncharacterized protein</fullName>
    </submittedName>
</protein>